<evidence type="ECO:0000256" key="11">
    <source>
        <dbReference type="RuleBase" id="RU003983"/>
    </source>
</evidence>
<keyword evidence="10 12" id="KW-0472">Membrane</keyword>
<dbReference type="Gene3D" id="3.30.2010.10">
    <property type="entry name" value="Metalloproteases ('zincins'), catalytic domain"/>
    <property type="match status" value="1"/>
</dbReference>
<dbReference type="AlphaFoldDB" id="W6RW60"/>
<dbReference type="Proteomes" id="UP000019426">
    <property type="component" value="Chromosome M2/40_rep1"/>
</dbReference>
<comment type="subcellular location">
    <subcellularLocation>
        <location evidence="1">Cell membrane</location>
        <topology evidence="1">Multi-pass membrane protein</topology>
    </subcellularLocation>
</comment>
<sequence>MDNYTDFNEIIDVKKIKQYRHKSEKRWYIALVIINILIIGSVISVFAYNFKENYKNIKESIVETYNNPDTAESDIENIPTDVKVLCYGLLLFLILPFSVNFMYAGVRSRAIRITERNFPDVYERIVKYSKILGLRKVPEAYIVQENGVLNAFSAFIIRKQYIQINADLFEIAYREHHDLDSISFVIAHELSHIKLKHATFLYHISILYSSVIPILGSTASRAREYSCDRLAQKVTGNSGIEAMLSLMAGKHLYKDVDIEDYLKHANEVKGFFVWCYNLSSSHPIMTKRIKALEMEEGSGQLY</sequence>
<comment type="similarity">
    <text evidence="11">Belongs to the peptidase M48 family.</text>
</comment>
<feature type="domain" description="Peptidase M48" evidence="13">
    <location>
        <begin position="121"/>
        <end position="204"/>
    </location>
</feature>
<dbReference type="HOGENOM" id="CLU_038900_1_0_9"/>
<comment type="cofactor">
    <cofactor evidence="11">
        <name>Zn(2+)</name>
        <dbReference type="ChEBI" id="CHEBI:29105"/>
    </cofactor>
    <text evidence="11">Binds 1 zinc ion per subunit.</text>
</comment>
<reference evidence="14 15" key="1">
    <citation type="submission" date="2013-11" db="EMBL/GenBank/DDBJ databases">
        <title>Complete genome sequence of Clostridum sp. M2/40.</title>
        <authorList>
            <person name="Wibberg D."/>
            <person name="Puehler A."/>
            <person name="Schlueter A."/>
        </authorList>
    </citation>
    <scope>NUCLEOTIDE SEQUENCE [LARGE SCALE GENOMIC DNA]</scope>
    <source>
        <strain evidence="15">M2/40</strain>
    </source>
</reference>
<gene>
    <name evidence="14" type="ORF">CM240_0704</name>
</gene>
<evidence type="ECO:0000259" key="13">
    <source>
        <dbReference type="Pfam" id="PF01435"/>
    </source>
</evidence>
<dbReference type="OrthoDB" id="9810445at2"/>
<evidence type="ECO:0000256" key="8">
    <source>
        <dbReference type="ARBA" id="ARBA00022989"/>
    </source>
</evidence>
<keyword evidence="2" id="KW-1003">Cell membrane</keyword>
<dbReference type="PANTHER" id="PTHR43221:SF1">
    <property type="entry name" value="PROTEASE HTPX"/>
    <property type="match status" value="1"/>
</dbReference>
<evidence type="ECO:0000256" key="7">
    <source>
        <dbReference type="ARBA" id="ARBA00022833"/>
    </source>
</evidence>
<evidence type="ECO:0000256" key="12">
    <source>
        <dbReference type="SAM" id="Phobius"/>
    </source>
</evidence>
<dbReference type="GO" id="GO:0005886">
    <property type="term" value="C:plasma membrane"/>
    <property type="evidence" value="ECO:0007669"/>
    <property type="project" value="UniProtKB-SubCell"/>
</dbReference>
<evidence type="ECO:0000256" key="4">
    <source>
        <dbReference type="ARBA" id="ARBA00022692"/>
    </source>
</evidence>
<keyword evidence="5" id="KW-0479">Metal-binding</keyword>
<feature type="transmembrane region" description="Helical" evidence="12">
    <location>
        <begin position="87"/>
        <end position="106"/>
    </location>
</feature>
<keyword evidence="7 11" id="KW-0862">Zinc</keyword>
<evidence type="ECO:0000256" key="3">
    <source>
        <dbReference type="ARBA" id="ARBA00022670"/>
    </source>
</evidence>
<evidence type="ECO:0000256" key="1">
    <source>
        <dbReference type="ARBA" id="ARBA00004651"/>
    </source>
</evidence>
<dbReference type="GO" id="GO:0046872">
    <property type="term" value="F:metal ion binding"/>
    <property type="evidence" value="ECO:0007669"/>
    <property type="project" value="UniProtKB-KW"/>
</dbReference>
<evidence type="ECO:0000256" key="2">
    <source>
        <dbReference type="ARBA" id="ARBA00022475"/>
    </source>
</evidence>
<evidence type="ECO:0000256" key="6">
    <source>
        <dbReference type="ARBA" id="ARBA00022801"/>
    </source>
</evidence>
<dbReference type="STRING" id="1216932.CM240_0704"/>
<name>W6RW60_9CLOT</name>
<keyword evidence="15" id="KW-1185">Reference proteome</keyword>
<evidence type="ECO:0000256" key="9">
    <source>
        <dbReference type="ARBA" id="ARBA00023049"/>
    </source>
</evidence>
<dbReference type="PANTHER" id="PTHR43221">
    <property type="entry name" value="PROTEASE HTPX"/>
    <property type="match status" value="1"/>
</dbReference>
<dbReference type="EMBL" id="HG917868">
    <property type="protein sequence ID" value="CDM67869.1"/>
    <property type="molecule type" value="Genomic_DNA"/>
</dbReference>
<protein>
    <recommendedName>
        <fullName evidence="13">Peptidase M48 domain-containing protein</fullName>
    </recommendedName>
</protein>
<dbReference type="GO" id="GO:0006508">
    <property type="term" value="P:proteolysis"/>
    <property type="evidence" value="ECO:0007669"/>
    <property type="project" value="UniProtKB-KW"/>
</dbReference>
<evidence type="ECO:0000313" key="14">
    <source>
        <dbReference type="EMBL" id="CDM67869.1"/>
    </source>
</evidence>
<accession>W6RW60</accession>
<organism evidence="14 15">
    <name type="scientific">Clostridium bornimense</name>
    <dbReference type="NCBI Taxonomy" id="1216932"/>
    <lineage>
        <taxon>Bacteria</taxon>
        <taxon>Bacillati</taxon>
        <taxon>Bacillota</taxon>
        <taxon>Clostridia</taxon>
        <taxon>Eubacteriales</taxon>
        <taxon>Clostridiaceae</taxon>
        <taxon>Clostridium</taxon>
    </lineage>
</organism>
<keyword evidence="6 11" id="KW-0378">Hydrolase</keyword>
<dbReference type="GO" id="GO:0004222">
    <property type="term" value="F:metalloendopeptidase activity"/>
    <property type="evidence" value="ECO:0007669"/>
    <property type="project" value="InterPro"/>
</dbReference>
<keyword evidence="4 12" id="KW-0812">Transmembrane</keyword>
<keyword evidence="9 11" id="KW-0482">Metalloprotease</keyword>
<evidence type="ECO:0000256" key="5">
    <source>
        <dbReference type="ARBA" id="ARBA00022723"/>
    </source>
</evidence>
<dbReference type="eggNOG" id="COG0501">
    <property type="taxonomic scope" value="Bacteria"/>
</dbReference>
<dbReference type="InterPro" id="IPR001915">
    <property type="entry name" value="Peptidase_M48"/>
</dbReference>
<dbReference type="RefSeq" id="WP_051483660.1">
    <property type="nucleotide sequence ID" value="NZ_HG917868.1"/>
</dbReference>
<dbReference type="InterPro" id="IPR050083">
    <property type="entry name" value="HtpX_protease"/>
</dbReference>
<evidence type="ECO:0000256" key="10">
    <source>
        <dbReference type="ARBA" id="ARBA00023136"/>
    </source>
</evidence>
<feature type="transmembrane region" description="Helical" evidence="12">
    <location>
        <begin position="27"/>
        <end position="48"/>
    </location>
</feature>
<dbReference type="KEGG" id="clt:CM240_0704"/>
<dbReference type="Pfam" id="PF01435">
    <property type="entry name" value="Peptidase_M48"/>
    <property type="match status" value="1"/>
</dbReference>
<keyword evidence="8 12" id="KW-1133">Transmembrane helix</keyword>
<dbReference type="PATRIC" id="fig|1216932.3.peg.690"/>
<proteinExistence type="inferred from homology"/>
<keyword evidence="3 11" id="KW-0645">Protease</keyword>
<evidence type="ECO:0000313" key="15">
    <source>
        <dbReference type="Proteomes" id="UP000019426"/>
    </source>
</evidence>
<dbReference type="CDD" id="cd07325">
    <property type="entry name" value="M48_Ste24p_like"/>
    <property type="match status" value="1"/>
</dbReference>